<dbReference type="InterPro" id="IPR050742">
    <property type="entry name" value="Helicase_Restrict-Modif_Enz"/>
</dbReference>
<dbReference type="GO" id="GO:0004386">
    <property type="term" value="F:helicase activity"/>
    <property type="evidence" value="ECO:0007669"/>
    <property type="project" value="UniProtKB-KW"/>
</dbReference>
<dbReference type="InterPro" id="IPR027417">
    <property type="entry name" value="P-loop_NTPase"/>
</dbReference>
<dbReference type="Proteomes" id="UP001208794">
    <property type="component" value="Unassembled WGS sequence"/>
</dbReference>
<comment type="caution">
    <text evidence="2">The sequence shown here is derived from an EMBL/GenBank/DDBJ whole genome shotgun (WGS) entry which is preliminary data.</text>
</comment>
<evidence type="ECO:0000259" key="1">
    <source>
        <dbReference type="PROSITE" id="PS51192"/>
    </source>
</evidence>
<dbReference type="InterPro" id="IPR013670">
    <property type="entry name" value="EcoEI_R_C_dom"/>
</dbReference>
<dbReference type="PANTHER" id="PTHR47396">
    <property type="entry name" value="TYPE I RESTRICTION ENZYME ECOKI R PROTEIN"/>
    <property type="match status" value="1"/>
</dbReference>
<sequence length="925" mass="107162">MVNQNPEQKARDQIDSQLEQVGWVIQDLKNINLNASLGVAVREYQTDVGPVDYLLFVDGKPCGVVEAKRAEEGHRISTHEEQAENYAKATLKHLHKQHLPFTYIATGEVIRFSNFLDPKPRAREIFAFHTPATLKDWHRNESPLRKRFVEIPRLDTVGLRECQIKAIENLENSFRENKLKALVQMATGSGKTFTAITFIYRLLKFAKAKRVLFLVDTRNLGEQAEQEFLSFVPNDDNRKFTELYSIQRLKSSYIANDSQVVISTIQRLYSLLKGNDLEEQAEEENPNERSYLPKEIPPIDYNPKIPIDFFDFIVIDECHRSIYNLWKQVLEYFDAFEIGLTATPDKRTIGYFNQNLVSEYSHEMAVADGVNVGYDVYQIETQVTKSGGVIWGGQYVDLRERMTRKKRRELQDEDEAYSNKQLDKEIVNPNQIRTVVKEFKSRLPQIFPDRFDKDGNFEVPKTLVFAKTDSHANDIIDIIREEFAEENHFCKKITYNAEDPKGTLTEFRNAYLPRIAVTVDMIATGTDVRPLECLLFMRDIKSRNYFEQMKGRGTRTISLDDLRKVTPTAKHAKDHFVIVDAIGVTKSLKTDSRPLEKKPSVPLKDLLQAIAVGARDEELYTSLANRLSRLDKQLTEKERSQFYQLTNGTLISQVAKDLLLAFHPDTKEEIETTIESTMTKASPEEKARALGNAIKQIQDKPAQIFTGELNDWIEKVRKVHEQKLDLQTPDTVIHSGWEADQKEKAQALVSEFRQWLEDHKDEILALQIFYNQPFRRREVTFRMIQEVLERLKEDKPRISPLQVWKAYEILETANGSPKNELIAIVSLIRRVTELDGTLTSYDSIVDRNFQKWIFAKNAGKHNRFTEEQMEWLRMVKDYITNSFHIEKEDFDYNPFNAKGGLGKMWQLFGAETETLLDEMNEKLVA</sequence>
<reference evidence="2 3" key="1">
    <citation type="submission" date="2022-06" db="EMBL/GenBank/DDBJ databases">
        <title>Leptospira isolates from biofilms formed at urban environments.</title>
        <authorList>
            <person name="Ribeiro P.S."/>
            <person name="Sousa T."/>
            <person name="Carvalho N."/>
            <person name="Aburjaile F."/>
            <person name="Neves F."/>
            <person name="Oliveira D."/>
            <person name="Blanco L."/>
            <person name="Lima J."/>
            <person name="Costa F."/>
            <person name="Brenig B."/>
            <person name="Soares S."/>
            <person name="Ramos R."/>
            <person name="Goes-Neto A."/>
            <person name="Matiuzzi M."/>
            <person name="Azevedo V."/>
            <person name="Ristow P."/>
        </authorList>
    </citation>
    <scope>NUCLEOTIDE SEQUENCE [LARGE SCALE GENOMIC DNA]</scope>
    <source>
        <strain evidence="2 3">VSF14</strain>
    </source>
</reference>
<feature type="domain" description="Helicase ATP-binding" evidence="1">
    <location>
        <begin position="172"/>
        <end position="362"/>
    </location>
</feature>
<evidence type="ECO:0000313" key="3">
    <source>
        <dbReference type="Proteomes" id="UP001208794"/>
    </source>
</evidence>
<dbReference type="Gene3D" id="3.40.50.300">
    <property type="entry name" value="P-loop containing nucleotide triphosphate hydrolases"/>
    <property type="match status" value="2"/>
</dbReference>
<dbReference type="SMART" id="SM00487">
    <property type="entry name" value="DEXDc"/>
    <property type="match status" value="1"/>
</dbReference>
<dbReference type="Pfam" id="PF04851">
    <property type="entry name" value="ResIII"/>
    <property type="match status" value="1"/>
</dbReference>
<keyword evidence="3" id="KW-1185">Reference proteome</keyword>
<gene>
    <name evidence="2" type="ORF">ND855_03930</name>
</gene>
<organism evidence="2 3">
    <name type="scientific">Leptospira paudalimensis</name>
    <dbReference type="NCBI Taxonomy" id="2950024"/>
    <lineage>
        <taxon>Bacteria</taxon>
        <taxon>Pseudomonadati</taxon>
        <taxon>Spirochaetota</taxon>
        <taxon>Spirochaetia</taxon>
        <taxon>Leptospirales</taxon>
        <taxon>Leptospiraceae</taxon>
        <taxon>Leptospira</taxon>
    </lineage>
</organism>
<dbReference type="Pfam" id="PF08463">
    <property type="entry name" value="EcoEI_R_C"/>
    <property type="match status" value="1"/>
</dbReference>
<dbReference type="InterPro" id="IPR006935">
    <property type="entry name" value="Helicase/UvrB_N"/>
</dbReference>
<dbReference type="InterPro" id="IPR014001">
    <property type="entry name" value="Helicase_ATP-bd"/>
</dbReference>
<dbReference type="EMBL" id="JAMQPR010000001">
    <property type="protein sequence ID" value="MCW7503264.1"/>
    <property type="molecule type" value="Genomic_DNA"/>
</dbReference>
<dbReference type="Gene3D" id="3.90.1570.30">
    <property type="match status" value="1"/>
</dbReference>
<keyword evidence="2" id="KW-0547">Nucleotide-binding</keyword>
<accession>A0ABT3M4F7</accession>
<keyword evidence="2" id="KW-0378">Hydrolase</keyword>
<dbReference type="RefSeq" id="WP_265357273.1">
    <property type="nucleotide sequence ID" value="NZ_JAMQPR010000001.1"/>
</dbReference>
<dbReference type="SUPFAM" id="SSF52540">
    <property type="entry name" value="P-loop containing nucleoside triphosphate hydrolases"/>
    <property type="match status" value="2"/>
</dbReference>
<evidence type="ECO:0000313" key="2">
    <source>
        <dbReference type="EMBL" id="MCW7503264.1"/>
    </source>
</evidence>
<proteinExistence type="predicted"/>
<protein>
    <submittedName>
        <fullName evidence="2">DEAD/DEAH box helicase family protein</fullName>
    </submittedName>
</protein>
<keyword evidence="2" id="KW-0067">ATP-binding</keyword>
<dbReference type="CDD" id="cd18032">
    <property type="entry name" value="DEXHc_RE_I_III_res"/>
    <property type="match status" value="1"/>
</dbReference>
<dbReference type="PANTHER" id="PTHR47396:SF1">
    <property type="entry name" value="ATP-DEPENDENT HELICASE IRC3-RELATED"/>
    <property type="match status" value="1"/>
</dbReference>
<keyword evidence="2" id="KW-0347">Helicase</keyword>
<dbReference type="PROSITE" id="PS51192">
    <property type="entry name" value="HELICASE_ATP_BIND_1"/>
    <property type="match status" value="1"/>
</dbReference>
<name>A0ABT3M4F7_9LEPT</name>